<organism evidence="1 2">
    <name type="scientific">Dendrolimus kikuchii</name>
    <dbReference type="NCBI Taxonomy" id="765133"/>
    <lineage>
        <taxon>Eukaryota</taxon>
        <taxon>Metazoa</taxon>
        <taxon>Ecdysozoa</taxon>
        <taxon>Arthropoda</taxon>
        <taxon>Hexapoda</taxon>
        <taxon>Insecta</taxon>
        <taxon>Pterygota</taxon>
        <taxon>Neoptera</taxon>
        <taxon>Endopterygota</taxon>
        <taxon>Lepidoptera</taxon>
        <taxon>Glossata</taxon>
        <taxon>Ditrysia</taxon>
        <taxon>Bombycoidea</taxon>
        <taxon>Lasiocampidae</taxon>
        <taxon>Dendrolimus</taxon>
    </lineage>
</organism>
<protein>
    <submittedName>
        <fullName evidence="1">Uncharacterized protein</fullName>
    </submittedName>
</protein>
<proteinExistence type="predicted"/>
<name>A0ACC1CPB9_9NEOP</name>
<gene>
    <name evidence="1" type="ORF">K1T71_010597</name>
</gene>
<accession>A0ACC1CPB9</accession>
<evidence type="ECO:0000313" key="2">
    <source>
        <dbReference type="Proteomes" id="UP000824533"/>
    </source>
</evidence>
<evidence type="ECO:0000313" key="1">
    <source>
        <dbReference type="EMBL" id="KAJ0173448.1"/>
    </source>
</evidence>
<reference evidence="1 2" key="1">
    <citation type="journal article" date="2021" name="Front. Genet.">
        <title>Chromosome-Level Genome Assembly Reveals Significant Gene Expansion in the Toll and IMD Signaling Pathways of Dendrolimus kikuchii.</title>
        <authorList>
            <person name="Zhou J."/>
            <person name="Wu P."/>
            <person name="Xiong Z."/>
            <person name="Liu N."/>
            <person name="Zhao N."/>
            <person name="Ji M."/>
            <person name="Qiu Y."/>
            <person name="Yang B."/>
        </authorList>
    </citation>
    <scope>NUCLEOTIDE SEQUENCE [LARGE SCALE GENOMIC DNA]</scope>
    <source>
        <strain evidence="1">Ann1</strain>
    </source>
</reference>
<keyword evidence="2" id="KW-1185">Reference proteome</keyword>
<dbReference type="EMBL" id="CM034405">
    <property type="protein sequence ID" value="KAJ0173448.1"/>
    <property type="molecule type" value="Genomic_DNA"/>
</dbReference>
<dbReference type="Proteomes" id="UP000824533">
    <property type="component" value="Linkage Group LG19"/>
</dbReference>
<comment type="caution">
    <text evidence="1">The sequence shown here is derived from an EMBL/GenBank/DDBJ whole genome shotgun (WGS) entry which is preliminary data.</text>
</comment>
<sequence>MLVIMHEILKSYTRLFPAIILSKGFTMSETPGRPMKFPYTLSAKITQFPFKFYIQNQWIWRYWMIGIAVSAPVFYKIHKLANSPENVSKWAEIRRKEAEAHHH</sequence>